<comment type="caution">
    <text evidence="1">The sequence shown here is derived from an EMBL/GenBank/DDBJ whole genome shotgun (WGS) entry which is preliminary data.</text>
</comment>
<dbReference type="GO" id="GO:0006974">
    <property type="term" value="P:DNA damage response"/>
    <property type="evidence" value="ECO:0007669"/>
    <property type="project" value="TreeGrafter"/>
</dbReference>
<evidence type="ECO:0008006" key="3">
    <source>
        <dbReference type="Google" id="ProtNLM"/>
    </source>
</evidence>
<evidence type="ECO:0000313" key="2">
    <source>
        <dbReference type="Proteomes" id="UP000177614"/>
    </source>
</evidence>
<reference evidence="1 2" key="1">
    <citation type="journal article" date="2016" name="Nat. Commun.">
        <title>Thousands of microbial genomes shed light on interconnected biogeochemical processes in an aquifer system.</title>
        <authorList>
            <person name="Anantharaman K."/>
            <person name="Brown C.T."/>
            <person name="Hug L.A."/>
            <person name="Sharon I."/>
            <person name="Castelle C.J."/>
            <person name="Probst A.J."/>
            <person name="Thomas B.C."/>
            <person name="Singh A."/>
            <person name="Wilkins M.J."/>
            <person name="Karaoz U."/>
            <person name="Brodie E.L."/>
            <person name="Williams K.H."/>
            <person name="Hubbard S.S."/>
            <person name="Banfield J.F."/>
        </authorList>
    </citation>
    <scope>NUCLEOTIDE SEQUENCE [LARGE SCALE GENOMIC DNA]</scope>
</reference>
<dbReference type="PANTHER" id="PTHR34387:SF2">
    <property type="entry name" value="SLR1258 PROTEIN"/>
    <property type="match status" value="1"/>
</dbReference>
<proteinExistence type="predicted"/>
<sequence length="262" mass="28521">MDFFKSSLGKLVAALIAVFLVVASVKTGAEAYKAFREGKEQFKNVITITAEGKVTAVPDIALVSLSVVSQARTVADVTKENTRKMNAIVEEVKSMGVEAKDVKTTGYYLNPQYEEQIIIYDRPTTTQPPKIVGYSLEQSLEIKVRQTDKAGDIIQRSTDLGANQVGQLTFTIDEPDDLKAEAREEALKKAREKAEVLARQAGVELGKVTSFSEDGYFPPFYAARADLGYGGAMESAPKSVAPTFEPGSQDVTVNVSVSFEIY</sequence>
<dbReference type="Gene3D" id="3.30.70.2970">
    <property type="entry name" value="Protein of unknown function (DUF541), domain 2"/>
    <property type="match status" value="1"/>
</dbReference>
<dbReference type="Proteomes" id="UP000177614">
    <property type="component" value="Unassembled WGS sequence"/>
</dbReference>
<evidence type="ECO:0000313" key="1">
    <source>
        <dbReference type="EMBL" id="OGC82659.1"/>
    </source>
</evidence>
<accession>A0A1F4XLX1</accession>
<gene>
    <name evidence="1" type="ORF">A2V81_03450</name>
</gene>
<dbReference type="Gene3D" id="3.30.110.170">
    <property type="entry name" value="Protein of unknown function (DUF541), domain 1"/>
    <property type="match status" value="1"/>
</dbReference>
<protein>
    <recommendedName>
        <fullName evidence="3">SIMPL domain-containing protein</fullName>
    </recommendedName>
</protein>
<dbReference type="InterPro" id="IPR052022">
    <property type="entry name" value="26kDa_periplasmic_antigen"/>
</dbReference>
<name>A0A1F4XLX1_9BACT</name>
<dbReference type="EMBL" id="MEWR01000001">
    <property type="protein sequence ID" value="OGC82659.1"/>
    <property type="molecule type" value="Genomic_DNA"/>
</dbReference>
<dbReference type="Pfam" id="PF04402">
    <property type="entry name" value="SIMPL"/>
    <property type="match status" value="1"/>
</dbReference>
<organism evidence="1 2">
    <name type="scientific">Candidatus Abawacabacteria bacterium RBG_16_42_10</name>
    <dbReference type="NCBI Taxonomy" id="1817814"/>
    <lineage>
        <taxon>Bacteria</taxon>
        <taxon>Candidatus Abawacaibacteriota</taxon>
    </lineage>
</organism>
<dbReference type="InterPro" id="IPR007497">
    <property type="entry name" value="SIMPL/DUF541"/>
</dbReference>
<dbReference type="PANTHER" id="PTHR34387">
    <property type="entry name" value="SLR1258 PROTEIN"/>
    <property type="match status" value="1"/>
</dbReference>
<dbReference type="AlphaFoldDB" id="A0A1F4XLX1"/>